<feature type="domain" description="Heat-inducible transcription repressor HrcA C-terminal" evidence="7">
    <location>
        <begin position="104"/>
        <end position="323"/>
    </location>
</feature>
<dbReference type="Gene3D" id="3.30.390.60">
    <property type="entry name" value="Heat-inducible transcription repressor hrca homolog, domain 3"/>
    <property type="match status" value="1"/>
</dbReference>
<dbReference type="Proteomes" id="UP000619479">
    <property type="component" value="Unassembled WGS sequence"/>
</dbReference>
<evidence type="ECO:0000256" key="2">
    <source>
        <dbReference type="ARBA" id="ARBA00023015"/>
    </source>
</evidence>
<dbReference type="SUPFAM" id="SSF55781">
    <property type="entry name" value="GAF domain-like"/>
    <property type="match status" value="1"/>
</dbReference>
<accession>A0A919MA71</accession>
<dbReference type="EMBL" id="BOMH01000072">
    <property type="protein sequence ID" value="GID70223.1"/>
    <property type="molecule type" value="Genomic_DNA"/>
</dbReference>
<dbReference type="NCBIfam" id="TIGR00331">
    <property type="entry name" value="hrcA"/>
    <property type="match status" value="1"/>
</dbReference>
<dbReference type="InterPro" id="IPR023120">
    <property type="entry name" value="WHTH_transcript_rep_HrcA_IDD"/>
</dbReference>
<dbReference type="GO" id="GO:0003677">
    <property type="term" value="F:DNA binding"/>
    <property type="evidence" value="ECO:0007669"/>
    <property type="project" value="InterPro"/>
</dbReference>
<evidence type="ECO:0000313" key="10">
    <source>
        <dbReference type="Proteomes" id="UP000619479"/>
    </source>
</evidence>
<dbReference type="Gene3D" id="3.30.450.40">
    <property type="match status" value="1"/>
</dbReference>
<proteinExistence type="inferred from homology"/>
<dbReference type="GO" id="GO:0003700">
    <property type="term" value="F:DNA-binding transcription factor activity"/>
    <property type="evidence" value="ECO:0007669"/>
    <property type="project" value="InterPro"/>
</dbReference>
<dbReference type="Pfam" id="PF08220">
    <property type="entry name" value="HTH_DeoR"/>
    <property type="match status" value="1"/>
</dbReference>
<dbReference type="HAMAP" id="MF_00081">
    <property type="entry name" value="HrcA"/>
    <property type="match status" value="1"/>
</dbReference>
<dbReference type="RefSeq" id="WP_203753743.1">
    <property type="nucleotide sequence ID" value="NZ_BAAAUC010000050.1"/>
</dbReference>
<dbReference type="InterPro" id="IPR036390">
    <property type="entry name" value="WH_DNA-bd_sf"/>
</dbReference>
<reference evidence="9" key="1">
    <citation type="submission" date="2021-01" db="EMBL/GenBank/DDBJ databases">
        <title>Whole genome shotgun sequence of Actinoplanes cyaneus NBRC 14990.</title>
        <authorList>
            <person name="Komaki H."/>
            <person name="Tamura T."/>
        </authorList>
    </citation>
    <scope>NUCLEOTIDE SEQUENCE</scope>
    <source>
        <strain evidence="9">NBRC 14990</strain>
    </source>
</reference>
<evidence type="ECO:0000256" key="5">
    <source>
        <dbReference type="ARBA" id="ARBA00055319"/>
    </source>
</evidence>
<dbReference type="SUPFAM" id="SSF46785">
    <property type="entry name" value="Winged helix' DNA-binding domain"/>
    <property type="match status" value="1"/>
</dbReference>
<evidence type="ECO:0000256" key="6">
    <source>
        <dbReference type="HAMAP-Rule" id="MF_00081"/>
    </source>
</evidence>
<gene>
    <name evidence="6 9" type="primary">hrcA</name>
    <name evidence="9" type="ORF">Acy02nite_81040</name>
</gene>
<keyword evidence="3 6" id="KW-0346">Stress response</keyword>
<dbReference type="InterPro" id="IPR029016">
    <property type="entry name" value="GAF-like_dom_sf"/>
</dbReference>
<dbReference type="GO" id="GO:0045892">
    <property type="term" value="P:negative regulation of DNA-templated transcription"/>
    <property type="evidence" value="ECO:0007669"/>
    <property type="project" value="UniProtKB-UniRule"/>
</dbReference>
<dbReference type="InterPro" id="IPR002571">
    <property type="entry name" value="HrcA"/>
</dbReference>
<dbReference type="PANTHER" id="PTHR34824:SF1">
    <property type="entry name" value="HEAT-INDUCIBLE TRANSCRIPTION REPRESSOR HRCA"/>
    <property type="match status" value="1"/>
</dbReference>
<feature type="domain" description="HTH deoR-type" evidence="8">
    <location>
        <begin position="17"/>
        <end position="62"/>
    </location>
</feature>
<keyword evidence="4 6" id="KW-0804">Transcription</keyword>
<evidence type="ECO:0000313" key="9">
    <source>
        <dbReference type="EMBL" id="GID70223.1"/>
    </source>
</evidence>
<comment type="similarity">
    <text evidence="6">Belongs to the HrcA family.</text>
</comment>
<dbReference type="Pfam" id="PF01628">
    <property type="entry name" value="HrcA"/>
    <property type="match status" value="1"/>
</dbReference>
<keyword evidence="2 6" id="KW-0805">Transcription regulation</keyword>
<evidence type="ECO:0000256" key="1">
    <source>
        <dbReference type="ARBA" id="ARBA00022491"/>
    </source>
</evidence>
<evidence type="ECO:0000259" key="7">
    <source>
        <dbReference type="Pfam" id="PF01628"/>
    </source>
</evidence>
<comment type="function">
    <text evidence="5 6">Negative regulator of class I heat shock genes (grpE-dnaK-dnaJ and groELS operons). Prevents heat-shock induction of these operons.</text>
</comment>
<dbReference type="PIRSF" id="PIRSF005485">
    <property type="entry name" value="HrcA"/>
    <property type="match status" value="1"/>
</dbReference>
<evidence type="ECO:0000256" key="3">
    <source>
        <dbReference type="ARBA" id="ARBA00023016"/>
    </source>
</evidence>
<evidence type="ECO:0000256" key="4">
    <source>
        <dbReference type="ARBA" id="ARBA00023163"/>
    </source>
</evidence>
<name>A0A919MA71_9ACTN</name>
<sequence>MSLDDRKLEVLRAIVEDYVKTREPVGSKALVERHQLGVSSATVRNDMAVLEEEGYIRQPHTSAGRVPTDAGYRLFVDRLTRIKPLSPAERRAIERFMVGVVDLDDVVHRTVRLLATLTRQVAVVQYPSLSRSAVRHLELVPISTTRLMLVMITDTGRVEQRLVEMPAPVPEGDVWDLRRRVNEKLAGQKLADAPPLVEKLVEECAPERRGDMVCLATVLLETLVERSEERLALAGTANLTRGGVLDFQGTLRPVLEALEEEVILLKLIGDLEPSTTRVLIGDENEIDNLRSASVVSTGYGPGATIVGGLGVLGPTRMDYPGTIATVRAVARYVGDLLAQN</sequence>
<dbReference type="InterPro" id="IPR021153">
    <property type="entry name" value="HrcA_C"/>
</dbReference>
<dbReference type="InterPro" id="IPR001034">
    <property type="entry name" value="DeoR_HTH"/>
</dbReference>
<keyword evidence="10" id="KW-1185">Reference proteome</keyword>
<dbReference type="Gene3D" id="1.10.10.10">
    <property type="entry name" value="Winged helix-like DNA-binding domain superfamily/Winged helix DNA-binding domain"/>
    <property type="match status" value="1"/>
</dbReference>
<comment type="caution">
    <text evidence="9">The sequence shown here is derived from an EMBL/GenBank/DDBJ whole genome shotgun (WGS) entry which is preliminary data.</text>
</comment>
<evidence type="ECO:0000259" key="8">
    <source>
        <dbReference type="Pfam" id="PF08220"/>
    </source>
</evidence>
<protein>
    <recommendedName>
        <fullName evidence="6">Heat-inducible transcription repressor HrcA</fullName>
    </recommendedName>
</protein>
<keyword evidence="1 6" id="KW-0678">Repressor</keyword>
<dbReference type="InterPro" id="IPR036388">
    <property type="entry name" value="WH-like_DNA-bd_sf"/>
</dbReference>
<organism evidence="9 10">
    <name type="scientific">Actinoplanes cyaneus</name>
    <dbReference type="NCBI Taxonomy" id="52696"/>
    <lineage>
        <taxon>Bacteria</taxon>
        <taxon>Bacillati</taxon>
        <taxon>Actinomycetota</taxon>
        <taxon>Actinomycetes</taxon>
        <taxon>Micromonosporales</taxon>
        <taxon>Micromonosporaceae</taxon>
        <taxon>Actinoplanes</taxon>
    </lineage>
</organism>
<dbReference type="PANTHER" id="PTHR34824">
    <property type="entry name" value="HEAT-INDUCIBLE TRANSCRIPTION REPRESSOR HRCA"/>
    <property type="match status" value="1"/>
</dbReference>
<dbReference type="FunFam" id="1.10.10.10:FF:000049">
    <property type="entry name" value="Heat-inducible transcription repressor HrcA"/>
    <property type="match status" value="1"/>
</dbReference>
<dbReference type="AlphaFoldDB" id="A0A919MA71"/>